<protein>
    <submittedName>
        <fullName evidence="2">DUF2130 domain-containing protein</fullName>
    </submittedName>
</protein>
<dbReference type="EMBL" id="JAGTXB010000002">
    <property type="protein sequence ID" value="MBS0026945.1"/>
    <property type="molecule type" value="Genomic_DNA"/>
</dbReference>
<evidence type="ECO:0000313" key="3">
    <source>
        <dbReference type="Proteomes" id="UP000676386"/>
    </source>
</evidence>
<reference evidence="2 3" key="1">
    <citation type="submission" date="2021-04" db="EMBL/GenBank/DDBJ databases">
        <title>Chitinophaga sp. nov., isolated from the rhizosphere soil.</title>
        <authorList>
            <person name="He S."/>
        </authorList>
    </citation>
    <scope>NUCLEOTIDE SEQUENCE [LARGE SCALE GENOMIC DNA]</scope>
    <source>
        <strain evidence="2 3">2R12</strain>
    </source>
</reference>
<organism evidence="2 3">
    <name type="scientific">Chitinophaga hostae</name>
    <dbReference type="NCBI Taxonomy" id="2831022"/>
    <lineage>
        <taxon>Bacteria</taxon>
        <taxon>Pseudomonadati</taxon>
        <taxon>Bacteroidota</taxon>
        <taxon>Chitinophagia</taxon>
        <taxon>Chitinophagales</taxon>
        <taxon>Chitinophagaceae</taxon>
        <taxon>Chitinophaga</taxon>
    </lineage>
</organism>
<evidence type="ECO:0000313" key="2">
    <source>
        <dbReference type="EMBL" id="MBS0026945.1"/>
    </source>
</evidence>
<dbReference type="Pfam" id="PF09903">
    <property type="entry name" value="DUF2130"/>
    <property type="match status" value="1"/>
</dbReference>
<name>A0ABS5IVG5_9BACT</name>
<dbReference type="Proteomes" id="UP000676386">
    <property type="component" value="Unassembled WGS sequence"/>
</dbReference>
<dbReference type="InterPro" id="IPR019219">
    <property type="entry name" value="DUF2130"/>
</dbReference>
<dbReference type="RefSeq" id="WP_211972038.1">
    <property type="nucleotide sequence ID" value="NZ_CBFHAM010000064.1"/>
</dbReference>
<gene>
    <name evidence="2" type="ORF">KE626_06455</name>
</gene>
<sequence length="430" mass="50348">MGTSITCPNCKHQFVMEDAFAADIEKEMRGKMEDEWRRRLKSLQDEKDTLLSEKNKMALERRQIDNLKQQQEEEVNKRVLAGKKQLQETIEEELRKSITADLDNQLSVLKEANQEQEEKLREARKQELEFLRKEQELKNKEEELEINLQKKLLEARSELADKIRKEEAERNGLKDTEYQMRLKELEKQLEDQRRLAEEMKRRVEQGSTQLQGEAQELVLEEMLRVNFPFDEVTPVGKGVRGADCIQLIRNQYGQECGRIIYESKRTKEFIRDWVEKLKADMRSQGVDVAILVTQTMPKDMERFGEKDGIWICTFAEVKALAYVLRDGIIKISGKLRTQENKGDKMHMLYEYLTGGEFAEQWKAIREGFMSMKLSIQRERDAMEKLWKSREKQLEKVLLNAAHIRGSIEGIAGNDSVNLQLLEDAADEISE</sequence>
<feature type="coiled-coil region" evidence="1">
    <location>
        <begin position="33"/>
        <end position="209"/>
    </location>
</feature>
<evidence type="ECO:0000256" key="1">
    <source>
        <dbReference type="SAM" id="Coils"/>
    </source>
</evidence>
<keyword evidence="1" id="KW-0175">Coiled coil</keyword>
<comment type="caution">
    <text evidence="2">The sequence shown here is derived from an EMBL/GenBank/DDBJ whole genome shotgun (WGS) entry which is preliminary data.</text>
</comment>
<proteinExistence type="predicted"/>
<keyword evidence="3" id="KW-1185">Reference proteome</keyword>
<accession>A0ABS5IVG5</accession>